<keyword evidence="1" id="KW-0812">Transmembrane</keyword>
<dbReference type="EMBL" id="JAGFBR010000006">
    <property type="protein sequence ID" value="KAH0465190.1"/>
    <property type="molecule type" value="Genomic_DNA"/>
</dbReference>
<evidence type="ECO:0000313" key="2">
    <source>
        <dbReference type="EMBL" id="KAH0465190.1"/>
    </source>
</evidence>
<keyword evidence="1" id="KW-0472">Membrane</keyword>
<accession>A0AAV7HAP0</accession>
<protein>
    <recommendedName>
        <fullName evidence="4">N-acetyltransferase domain-containing protein</fullName>
    </recommendedName>
</protein>
<dbReference type="Proteomes" id="UP000775213">
    <property type="component" value="Unassembled WGS sequence"/>
</dbReference>
<name>A0AAV7HAP0_DENCH</name>
<keyword evidence="1" id="KW-1133">Transmembrane helix</keyword>
<feature type="transmembrane region" description="Helical" evidence="1">
    <location>
        <begin position="118"/>
        <end position="138"/>
    </location>
</feature>
<evidence type="ECO:0000256" key="1">
    <source>
        <dbReference type="SAM" id="Phobius"/>
    </source>
</evidence>
<gene>
    <name evidence="2" type="ORF">IEQ34_005293</name>
</gene>
<proteinExistence type="predicted"/>
<keyword evidence="3" id="KW-1185">Reference proteome</keyword>
<comment type="caution">
    <text evidence="2">The sequence shown here is derived from an EMBL/GenBank/DDBJ whole genome shotgun (WGS) entry which is preliminary data.</text>
</comment>
<feature type="transmembrane region" description="Helical" evidence="1">
    <location>
        <begin position="65"/>
        <end position="85"/>
    </location>
</feature>
<evidence type="ECO:0000313" key="3">
    <source>
        <dbReference type="Proteomes" id="UP000775213"/>
    </source>
</evidence>
<organism evidence="2 3">
    <name type="scientific">Dendrobium chrysotoxum</name>
    <name type="common">Orchid</name>
    <dbReference type="NCBI Taxonomy" id="161865"/>
    <lineage>
        <taxon>Eukaryota</taxon>
        <taxon>Viridiplantae</taxon>
        <taxon>Streptophyta</taxon>
        <taxon>Embryophyta</taxon>
        <taxon>Tracheophyta</taxon>
        <taxon>Spermatophyta</taxon>
        <taxon>Magnoliopsida</taxon>
        <taxon>Liliopsida</taxon>
        <taxon>Asparagales</taxon>
        <taxon>Orchidaceae</taxon>
        <taxon>Epidendroideae</taxon>
        <taxon>Malaxideae</taxon>
        <taxon>Dendrobiinae</taxon>
        <taxon>Dendrobium</taxon>
    </lineage>
</organism>
<reference evidence="2 3" key="1">
    <citation type="journal article" date="2021" name="Hortic Res">
        <title>Chromosome-scale assembly of the Dendrobium chrysotoxum genome enhances the understanding of orchid evolution.</title>
        <authorList>
            <person name="Zhang Y."/>
            <person name="Zhang G.Q."/>
            <person name="Zhang D."/>
            <person name="Liu X.D."/>
            <person name="Xu X.Y."/>
            <person name="Sun W.H."/>
            <person name="Yu X."/>
            <person name="Zhu X."/>
            <person name="Wang Z.W."/>
            <person name="Zhao X."/>
            <person name="Zhong W.Y."/>
            <person name="Chen H."/>
            <person name="Yin W.L."/>
            <person name="Huang T."/>
            <person name="Niu S.C."/>
            <person name="Liu Z.J."/>
        </authorList>
    </citation>
    <scope>NUCLEOTIDE SEQUENCE [LARGE SCALE GENOMIC DNA]</scope>
    <source>
        <strain evidence="2">Lindl</strain>
    </source>
</reference>
<sequence>MKNEGYKAHLDLLVGSLDYQRRGFGFESYNHFHMLQKIKVSFRMTKDEHHLFISNNLLTIHTFDFLTLIGKLKILFEIFFFIIFFKFSKKMTKNIWTKNNKKTVLNQAKIKHKISIDFTLGFFTSSLGMTTLSTPFFIDAFA</sequence>
<dbReference type="AlphaFoldDB" id="A0AAV7HAP0"/>
<evidence type="ECO:0008006" key="4">
    <source>
        <dbReference type="Google" id="ProtNLM"/>
    </source>
</evidence>